<evidence type="ECO:0000256" key="7">
    <source>
        <dbReference type="ARBA" id="ARBA00022989"/>
    </source>
</evidence>
<keyword evidence="3" id="KW-0813">Transport</keyword>
<feature type="transmembrane region" description="Helical" evidence="9">
    <location>
        <begin position="206"/>
        <end position="225"/>
    </location>
</feature>
<dbReference type="EMBL" id="JADBGI010000041">
    <property type="protein sequence ID" value="MBE3002319.1"/>
    <property type="molecule type" value="Genomic_DNA"/>
</dbReference>
<feature type="transmembrane region" description="Helical" evidence="9">
    <location>
        <begin position="424"/>
        <end position="442"/>
    </location>
</feature>
<feature type="transmembrane region" description="Helical" evidence="9">
    <location>
        <begin position="401"/>
        <end position="418"/>
    </location>
</feature>
<dbReference type="InterPro" id="IPR004754">
    <property type="entry name" value="Amino_acid_antiprt"/>
</dbReference>
<evidence type="ECO:0000256" key="5">
    <source>
        <dbReference type="ARBA" id="ARBA00022692"/>
    </source>
</evidence>
<gene>
    <name evidence="10" type="ORF">IDM40_26990</name>
</gene>
<feature type="transmembrane region" description="Helical" evidence="9">
    <location>
        <begin position="288"/>
        <end position="316"/>
    </location>
</feature>
<feature type="transmembrane region" description="Helical" evidence="9">
    <location>
        <begin position="337"/>
        <end position="355"/>
    </location>
</feature>
<dbReference type="InterPro" id="IPR050367">
    <property type="entry name" value="APC_superfamily"/>
</dbReference>
<protein>
    <submittedName>
        <fullName evidence="10">Amino acid permease</fullName>
    </submittedName>
</protein>
<sequence>MVDQHSPPPRAAKVSRLTLTAMVVGSMVGAGVFSLPQRFAQETGVLGALIAWSVAGTGMLMLALVFQRLALRRPDLDAGVFAYAKAGFGEYVGFFSAVGYWASACVGNVTYWVLIMSTLGAAVPAFGSGDTVLAVAVSSVGLWLFFLMIRRGVREATAVNRVVTVAKLVPIVVFVLLALFALDPQVLAGNLTGEAHAETLFEQVRGTLLVTVFVFLGVEGASVYSRHARRREHVGQATILGFLSVLAVFASVTVVSYGILPLEEIAELQQPSMAGTLEAAVGPWGATFVAAGLIVAVLGAYLAWTLMAAEVLFVAAKDEDMPRFLARSNHRDAPVNALLLSTLLSQTVLVLTLFSENAFDFALDMTAALTLIPFLFAAAYALKLAVGGSTYENGAPRRTDLVIAAAATAYTVFLVVAAGPELVLVSFVFYAPATVLFVVSRRERNRRVFWPGELVLFGLTVLIAAVAVVSLMAGWVTL</sequence>
<dbReference type="RefSeq" id="WP_193124906.1">
    <property type="nucleotide sequence ID" value="NZ_JADBGI010000041.1"/>
</dbReference>
<evidence type="ECO:0000256" key="4">
    <source>
        <dbReference type="ARBA" id="ARBA00022475"/>
    </source>
</evidence>
<evidence type="ECO:0000256" key="1">
    <source>
        <dbReference type="ARBA" id="ARBA00004651"/>
    </source>
</evidence>
<name>A0ABR9PEQ6_9ACTN</name>
<dbReference type="Pfam" id="PF13520">
    <property type="entry name" value="AA_permease_2"/>
    <property type="match status" value="1"/>
</dbReference>
<keyword evidence="8 9" id="KW-0472">Membrane</keyword>
<comment type="caution">
    <text evidence="10">The sequence shown here is derived from an EMBL/GenBank/DDBJ whole genome shotgun (WGS) entry which is preliminary data.</text>
</comment>
<evidence type="ECO:0000313" key="10">
    <source>
        <dbReference type="EMBL" id="MBE3002319.1"/>
    </source>
</evidence>
<feature type="transmembrane region" description="Helical" evidence="9">
    <location>
        <begin position="361"/>
        <end position="381"/>
    </location>
</feature>
<feature type="transmembrane region" description="Helical" evidence="9">
    <location>
        <begin position="162"/>
        <end position="182"/>
    </location>
</feature>
<feature type="transmembrane region" description="Helical" evidence="9">
    <location>
        <begin position="454"/>
        <end position="476"/>
    </location>
</feature>
<evidence type="ECO:0000256" key="3">
    <source>
        <dbReference type="ARBA" id="ARBA00022448"/>
    </source>
</evidence>
<evidence type="ECO:0000256" key="6">
    <source>
        <dbReference type="ARBA" id="ARBA00022970"/>
    </source>
</evidence>
<accession>A0ABR9PEQ6</accession>
<dbReference type="Gene3D" id="1.20.1740.10">
    <property type="entry name" value="Amino acid/polyamine transporter I"/>
    <property type="match status" value="1"/>
</dbReference>
<reference evidence="10 11" key="1">
    <citation type="submission" date="2020-09" db="EMBL/GenBank/DDBJ databases">
        <title>Diversity and distribution of actinomycetes associated with coral in the coast of Hainan.</title>
        <authorList>
            <person name="Li F."/>
        </authorList>
    </citation>
    <scope>NUCLEOTIDE SEQUENCE [LARGE SCALE GENOMIC DNA]</scope>
    <source>
        <strain evidence="10 11">HNM0947</strain>
    </source>
</reference>
<proteinExistence type="inferred from homology"/>
<comment type="similarity">
    <text evidence="2">Belongs to the amino acid-polyamine-organocation (APC) superfamily. Basic amino acid/polyamine antiporter (APA) (TC 2.A.3.2) family.</text>
</comment>
<feature type="transmembrane region" description="Helical" evidence="9">
    <location>
        <begin position="14"/>
        <end position="33"/>
    </location>
</feature>
<evidence type="ECO:0000256" key="8">
    <source>
        <dbReference type="ARBA" id="ARBA00023136"/>
    </source>
</evidence>
<keyword evidence="4" id="KW-1003">Cell membrane</keyword>
<keyword evidence="6" id="KW-0029">Amino-acid transport</keyword>
<dbReference type="PANTHER" id="PTHR42770:SF4">
    <property type="entry name" value="ARGININE_ORNITHINE ANTIPORTER-RELATED"/>
    <property type="match status" value="1"/>
</dbReference>
<feature type="transmembrane region" description="Helical" evidence="9">
    <location>
        <begin position="132"/>
        <end position="150"/>
    </location>
</feature>
<dbReference type="NCBIfam" id="TIGR00905">
    <property type="entry name" value="2A0302"/>
    <property type="match status" value="1"/>
</dbReference>
<dbReference type="PIRSF" id="PIRSF006060">
    <property type="entry name" value="AA_transporter"/>
    <property type="match status" value="1"/>
</dbReference>
<evidence type="ECO:0000256" key="2">
    <source>
        <dbReference type="ARBA" id="ARBA00008220"/>
    </source>
</evidence>
<dbReference type="Proteomes" id="UP000806528">
    <property type="component" value="Unassembled WGS sequence"/>
</dbReference>
<feature type="transmembrane region" description="Helical" evidence="9">
    <location>
        <begin position="45"/>
        <end position="66"/>
    </location>
</feature>
<evidence type="ECO:0000313" key="11">
    <source>
        <dbReference type="Proteomes" id="UP000806528"/>
    </source>
</evidence>
<keyword evidence="7 9" id="KW-1133">Transmembrane helix</keyword>
<dbReference type="InterPro" id="IPR002293">
    <property type="entry name" value="AA/rel_permease1"/>
</dbReference>
<dbReference type="PANTHER" id="PTHR42770">
    <property type="entry name" value="AMINO ACID TRANSPORTER-RELATED"/>
    <property type="match status" value="1"/>
</dbReference>
<feature type="transmembrane region" description="Helical" evidence="9">
    <location>
        <begin position="237"/>
        <end position="260"/>
    </location>
</feature>
<comment type="subcellular location">
    <subcellularLocation>
        <location evidence="1">Cell membrane</location>
        <topology evidence="1">Multi-pass membrane protein</topology>
    </subcellularLocation>
</comment>
<keyword evidence="5 9" id="KW-0812">Transmembrane</keyword>
<evidence type="ECO:0000256" key="9">
    <source>
        <dbReference type="SAM" id="Phobius"/>
    </source>
</evidence>
<keyword evidence="11" id="KW-1185">Reference proteome</keyword>
<organism evidence="10 11">
    <name type="scientific">Nocardiopsis coralli</name>
    <dbReference type="NCBI Taxonomy" id="2772213"/>
    <lineage>
        <taxon>Bacteria</taxon>
        <taxon>Bacillati</taxon>
        <taxon>Actinomycetota</taxon>
        <taxon>Actinomycetes</taxon>
        <taxon>Streptosporangiales</taxon>
        <taxon>Nocardiopsidaceae</taxon>
        <taxon>Nocardiopsis</taxon>
    </lineage>
</organism>